<organism evidence="4 5">
    <name type="scientific">Pseudomonas palleroniana</name>
    <dbReference type="NCBI Taxonomy" id="191390"/>
    <lineage>
        <taxon>Bacteria</taxon>
        <taxon>Pseudomonadati</taxon>
        <taxon>Pseudomonadota</taxon>
        <taxon>Gammaproteobacteria</taxon>
        <taxon>Pseudomonadales</taxon>
        <taxon>Pseudomonadaceae</taxon>
        <taxon>Pseudomonas</taxon>
    </lineage>
</organism>
<keyword evidence="6" id="KW-1185">Reference proteome</keyword>
<dbReference type="Proteomes" id="UP000199129">
    <property type="component" value="Unassembled WGS sequence"/>
</dbReference>
<reference evidence="4 5" key="1">
    <citation type="submission" date="2016-10" db="EMBL/GenBank/DDBJ databases">
        <authorList>
            <person name="de Groot N.N."/>
        </authorList>
    </citation>
    <scope>NUCLEOTIDE SEQUENCE [LARGE SCALE GENOMIC DNA]</scope>
    <source>
        <strain evidence="4 5">BS3265</strain>
    </source>
</reference>
<name>A0A1H5GWJ0_9PSED</name>
<evidence type="ECO:0000313" key="5">
    <source>
        <dbReference type="Proteomes" id="UP000199129"/>
    </source>
</evidence>
<dbReference type="EMBL" id="FNUA01000002">
    <property type="protein sequence ID" value="SEE19975.1"/>
    <property type="molecule type" value="Genomic_DNA"/>
</dbReference>
<dbReference type="RefSeq" id="WP_090366235.1">
    <property type="nucleotide sequence ID" value="NZ_FNUA01000002.1"/>
</dbReference>
<dbReference type="AlphaFoldDB" id="A0A1H5GWJ0"/>
<dbReference type="Proteomes" id="UP000423257">
    <property type="component" value="Unassembled WGS sequence"/>
</dbReference>
<accession>A0A1H5GWJ0</accession>
<evidence type="ECO:0000313" key="4">
    <source>
        <dbReference type="EMBL" id="SEE19975.1"/>
    </source>
</evidence>
<feature type="region of interest" description="Disordered" evidence="1">
    <location>
        <begin position="1"/>
        <end position="35"/>
    </location>
</feature>
<evidence type="ECO:0000313" key="3">
    <source>
        <dbReference type="EMBL" id="PTC29257.1"/>
    </source>
</evidence>
<protein>
    <submittedName>
        <fullName evidence="4">Uncharacterized protein</fullName>
    </submittedName>
</protein>
<feature type="compositionally biased region" description="Basic and acidic residues" evidence="1">
    <location>
        <begin position="1"/>
        <end position="10"/>
    </location>
</feature>
<dbReference type="EMBL" id="PYWX01000025">
    <property type="protein sequence ID" value="PTC29257.1"/>
    <property type="molecule type" value="Genomic_DNA"/>
</dbReference>
<evidence type="ECO:0000313" key="7">
    <source>
        <dbReference type="Proteomes" id="UP000423257"/>
    </source>
</evidence>
<evidence type="ECO:0000256" key="1">
    <source>
        <dbReference type="SAM" id="MobiDB-lite"/>
    </source>
</evidence>
<reference evidence="3 6" key="2">
    <citation type="submission" date="2018-03" db="EMBL/GenBank/DDBJ databases">
        <title>Draft genome sequence of the type strain of Pseudomonas palleroniana LMG 23076, isolated from rice in Cameroon.</title>
        <authorList>
            <person name="Tambong J.T."/>
        </authorList>
    </citation>
    <scope>NUCLEOTIDE SEQUENCE [LARGE SCALE GENOMIC DNA]</scope>
    <source>
        <strain evidence="3 6">LMG 23076</strain>
    </source>
</reference>
<reference evidence="2 7" key="3">
    <citation type="submission" date="2019-09" db="EMBL/GenBank/DDBJ databases">
        <title>Draft genome sequences of 48 bacterial type strains from the CCUG.</title>
        <authorList>
            <person name="Tunovic T."/>
            <person name="Pineiro-Iglesias B."/>
            <person name="Unosson C."/>
            <person name="Inganas E."/>
            <person name="Ohlen M."/>
            <person name="Cardew S."/>
            <person name="Jensie-Markopoulos S."/>
            <person name="Salva-Serra F."/>
            <person name="Jaen-Luchoro D."/>
            <person name="Karlsson R."/>
            <person name="Svensson-Stadler L."/>
            <person name="Chun J."/>
            <person name="Moore E."/>
        </authorList>
    </citation>
    <scope>NUCLEOTIDE SEQUENCE [LARGE SCALE GENOMIC DNA]</scope>
    <source>
        <strain evidence="2 7">CCUG 51524</strain>
    </source>
</reference>
<proteinExistence type="predicted"/>
<gene>
    <name evidence="3" type="ORF">C9383_07655</name>
    <name evidence="2" type="ORF">F7R03_14795</name>
    <name evidence="4" type="ORF">SAMN04490198_0797</name>
</gene>
<evidence type="ECO:0000313" key="6">
    <source>
        <dbReference type="Proteomes" id="UP000240476"/>
    </source>
</evidence>
<dbReference type="EMBL" id="VZPQ01000008">
    <property type="protein sequence ID" value="KAB0566203.1"/>
    <property type="molecule type" value="Genomic_DNA"/>
</dbReference>
<evidence type="ECO:0000313" key="2">
    <source>
        <dbReference type="EMBL" id="KAB0566203.1"/>
    </source>
</evidence>
<dbReference type="Proteomes" id="UP000240476">
    <property type="component" value="Unassembled WGS sequence"/>
</dbReference>
<sequence length="641" mass="69014">MSSKPHEPAVKSESPLEDWEDPPDNPSLQPAPQIPGLLPAIVGDTHRNIVTRTMQLEGIQLSITPWPRGILEQFETLTIFVNDRAVYIDTYETAVALPNPVIVDLGPKSLLQVHGIKDIRVHVRNASGNDINYNLIRVYVDAQDPNYGAQPARIQFEDYGSQLTPAFLVGKTGLGFTIPTPADRRGGDTYSVYVGTSVTAIEDAVPPTGAIDGIIPTAVILEKPGEIEVTYNLTDRAFNTTNLSLPSYVRVSLNEPPVFGLISVLEGPLVDKEEARNGVTIRLQGLTGHLPSDRLVVMWEGAEVYNQPIGMGTFPLDIPVGFAPIAIPGEFYDANIALVINRLDGSTFPATIVQTEVDLREPGVSNPGEGPVDPAIAAPALTGGGPLPSPPNRLSEKDRGFDATVSFPLPTGLVVGVFIDFVYSGNVVATYPVTGSEGAGFLVPFTVAWADIDAVGNGTIDTYCIIRNAVNYKHSVHQDVIVEIFNLSGLGLAIFDKAQPITGNPNFSYFINCDHVPWESVPIRILDPGTLEIDDKVTVEAVRYAFATPVGMPVGNPIVSPEFTLTSSDVNNGLIVPMHLKAWFEDFTGTQARGYIGIRWKLLRPSTGDRGQSDEVRAAWDLLSTGSPPTCVPGATRRGTL</sequence>